<evidence type="ECO:0000256" key="3">
    <source>
        <dbReference type="ARBA" id="ARBA00022786"/>
    </source>
</evidence>
<gene>
    <name evidence="8" type="ORF">P3X46_028011</name>
</gene>
<feature type="transmembrane region" description="Helical" evidence="6">
    <location>
        <begin position="417"/>
        <end position="434"/>
    </location>
</feature>
<reference evidence="8" key="1">
    <citation type="journal article" date="2023" name="Plant Biotechnol. J.">
        <title>Chromosome-level wild Hevea brasiliensis genome provides new tools for genomic-assisted breeding and valuable loci to elevate rubber yield.</title>
        <authorList>
            <person name="Cheng H."/>
            <person name="Song X."/>
            <person name="Hu Y."/>
            <person name="Wu T."/>
            <person name="Yang Q."/>
            <person name="An Z."/>
            <person name="Feng S."/>
            <person name="Deng Z."/>
            <person name="Wu W."/>
            <person name="Zeng X."/>
            <person name="Tu M."/>
            <person name="Wang X."/>
            <person name="Huang H."/>
        </authorList>
    </citation>
    <scope>NUCLEOTIDE SEQUENCE</scope>
    <source>
        <strain evidence="8">MT/VB/25A 57/8</strain>
    </source>
</reference>
<dbReference type="Gene3D" id="3.40.50.620">
    <property type="entry name" value="HUPs"/>
    <property type="match status" value="1"/>
</dbReference>
<keyword evidence="9" id="KW-1185">Reference proteome</keyword>
<comment type="catalytic activity">
    <reaction evidence="1">
        <text>S-ubiquitinyl-[E2 ubiquitin-conjugating enzyme]-L-cysteine + [acceptor protein]-L-lysine = [E2 ubiquitin-conjugating enzyme]-L-cysteine + N(6)-ubiquitinyl-[acceptor protein]-L-lysine.</text>
        <dbReference type="EC" id="2.3.2.27"/>
    </reaction>
</comment>
<keyword evidence="6" id="KW-0812">Transmembrane</keyword>
<evidence type="ECO:0000256" key="6">
    <source>
        <dbReference type="SAM" id="Phobius"/>
    </source>
</evidence>
<organism evidence="8 9">
    <name type="scientific">Hevea brasiliensis</name>
    <name type="common">Para rubber tree</name>
    <name type="synonym">Siphonia brasiliensis</name>
    <dbReference type="NCBI Taxonomy" id="3981"/>
    <lineage>
        <taxon>Eukaryota</taxon>
        <taxon>Viridiplantae</taxon>
        <taxon>Streptophyta</taxon>
        <taxon>Embryophyta</taxon>
        <taxon>Tracheophyta</taxon>
        <taxon>Spermatophyta</taxon>
        <taxon>Magnoliopsida</taxon>
        <taxon>eudicotyledons</taxon>
        <taxon>Gunneridae</taxon>
        <taxon>Pentapetalae</taxon>
        <taxon>rosids</taxon>
        <taxon>fabids</taxon>
        <taxon>Malpighiales</taxon>
        <taxon>Euphorbiaceae</taxon>
        <taxon>Crotonoideae</taxon>
        <taxon>Micrandreae</taxon>
        <taxon>Hevea</taxon>
    </lineage>
</organism>
<dbReference type="PANTHER" id="PTHR45647:SF25">
    <property type="entry name" value="ADENINE NUCLEOTIDE ALPHA HYDROLASES-LIKE SUPERFAMILY PROTEIN"/>
    <property type="match status" value="1"/>
</dbReference>
<dbReference type="EC" id="2.3.2.27" evidence="2"/>
<sequence>MWNTMESNIALRSGGSHRGVGGGGGGAGGGGGERSVAVAVDKEKSSQYALKWAIDHIITKDETVKLIHVKERPQFPQIPTSGRKDDSCSLEPQTDSNISELLLPFRCYCRRRQVQCETVVLEDLDVAKSLIEYVCQNGIETLLLGTASRNGLSRLFKTTDIPGNVLKWAPDFCTVYVISKGKINTVRNATRPVPTLSAGRAPSLAPRSQRWYDEMSTAEMEHSIAYSGRPSTDSNFFYFYENLTRDASPRHSDVYEPYSSGFTPNQTDNNGLDNGRASWSSSVNNMEEYEEEMRRLNIELKQTVDMYHAACKEAVAAKQEAVAAKQKAAELEEWKRKKEKKLKEAHIAEENALAMAEREKSKCHVAIGAAEAVQKLVKIEVQKRMDAEMKALRENEEKQKVLDALGQSQSVLKYQSLFHMIAVLFLFYFYFSVFN</sequence>
<dbReference type="InterPro" id="IPR051348">
    <property type="entry name" value="U-box_ubiquitin_ligases"/>
</dbReference>
<dbReference type="InterPro" id="IPR006016">
    <property type="entry name" value="UspA"/>
</dbReference>
<accession>A0ABQ9KQS4</accession>
<dbReference type="SUPFAM" id="SSF52402">
    <property type="entry name" value="Adenine nucleotide alpha hydrolases-like"/>
    <property type="match status" value="1"/>
</dbReference>
<evidence type="ECO:0000256" key="1">
    <source>
        <dbReference type="ARBA" id="ARBA00000900"/>
    </source>
</evidence>
<dbReference type="EMBL" id="JARPOI010000016">
    <property type="protein sequence ID" value="KAJ9145652.1"/>
    <property type="molecule type" value="Genomic_DNA"/>
</dbReference>
<evidence type="ECO:0000256" key="4">
    <source>
        <dbReference type="SAM" id="Coils"/>
    </source>
</evidence>
<dbReference type="InterPro" id="IPR014729">
    <property type="entry name" value="Rossmann-like_a/b/a_fold"/>
</dbReference>
<keyword evidence="6" id="KW-0472">Membrane</keyword>
<dbReference type="Proteomes" id="UP001174677">
    <property type="component" value="Chromosome 16"/>
</dbReference>
<feature type="coiled-coil region" evidence="4">
    <location>
        <begin position="279"/>
        <end position="359"/>
    </location>
</feature>
<feature type="region of interest" description="Disordered" evidence="5">
    <location>
        <begin position="1"/>
        <end position="34"/>
    </location>
</feature>
<keyword evidence="4" id="KW-0175">Coiled coil</keyword>
<name>A0ABQ9KQS4_HEVBR</name>
<evidence type="ECO:0000256" key="2">
    <source>
        <dbReference type="ARBA" id="ARBA00012483"/>
    </source>
</evidence>
<evidence type="ECO:0000256" key="5">
    <source>
        <dbReference type="SAM" id="MobiDB-lite"/>
    </source>
</evidence>
<feature type="compositionally biased region" description="Gly residues" evidence="5">
    <location>
        <begin position="16"/>
        <end position="33"/>
    </location>
</feature>
<dbReference type="CDD" id="cd01989">
    <property type="entry name" value="USP_STK_Ubox_N"/>
    <property type="match status" value="1"/>
</dbReference>
<dbReference type="Pfam" id="PF00582">
    <property type="entry name" value="Usp"/>
    <property type="match status" value="1"/>
</dbReference>
<keyword evidence="6" id="KW-1133">Transmembrane helix</keyword>
<protein>
    <recommendedName>
        <fullName evidence="2">RING-type E3 ubiquitin transferase</fullName>
        <ecNumber evidence="2">2.3.2.27</ecNumber>
    </recommendedName>
</protein>
<dbReference type="PANTHER" id="PTHR45647">
    <property type="entry name" value="OS02G0152300 PROTEIN"/>
    <property type="match status" value="1"/>
</dbReference>
<proteinExistence type="predicted"/>
<evidence type="ECO:0000313" key="9">
    <source>
        <dbReference type="Proteomes" id="UP001174677"/>
    </source>
</evidence>
<comment type="caution">
    <text evidence="8">The sequence shown here is derived from an EMBL/GenBank/DDBJ whole genome shotgun (WGS) entry which is preliminary data.</text>
</comment>
<feature type="domain" description="UspA" evidence="7">
    <location>
        <begin position="35"/>
        <end position="156"/>
    </location>
</feature>
<evidence type="ECO:0000259" key="7">
    <source>
        <dbReference type="Pfam" id="PF00582"/>
    </source>
</evidence>
<evidence type="ECO:0000313" key="8">
    <source>
        <dbReference type="EMBL" id="KAJ9145652.1"/>
    </source>
</evidence>
<keyword evidence="3" id="KW-0833">Ubl conjugation pathway</keyword>